<evidence type="ECO:0000259" key="3">
    <source>
        <dbReference type="Pfam" id="PF25567"/>
    </source>
</evidence>
<dbReference type="Proteomes" id="UP000469558">
    <property type="component" value="Unassembled WGS sequence"/>
</dbReference>
<dbReference type="Pfam" id="PF25567">
    <property type="entry name" value="TPR_SYO1"/>
    <property type="match status" value="1"/>
</dbReference>
<dbReference type="Gene3D" id="1.25.10.10">
    <property type="entry name" value="Leucine-rich Repeat Variant"/>
    <property type="match status" value="2"/>
</dbReference>
<evidence type="ECO:0000256" key="1">
    <source>
        <dbReference type="ARBA" id="ARBA00049983"/>
    </source>
</evidence>
<gene>
    <name evidence="4" type="ORF">LSUE1_G002045</name>
</gene>
<dbReference type="EMBL" id="QGMK01000174">
    <property type="protein sequence ID" value="TVY83599.1"/>
    <property type="molecule type" value="Genomic_DNA"/>
</dbReference>
<feature type="domain" description="SYO1-like TPR repeats" evidence="3">
    <location>
        <begin position="423"/>
        <end position="660"/>
    </location>
</feature>
<dbReference type="GO" id="GO:0042273">
    <property type="term" value="P:ribosomal large subunit biogenesis"/>
    <property type="evidence" value="ECO:0007669"/>
    <property type="project" value="TreeGrafter"/>
</dbReference>
<dbReference type="CDD" id="cd13394">
    <property type="entry name" value="Syo1_like"/>
    <property type="match status" value="1"/>
</dbReference>
<feature type="region of interest" description="Disordered" evidence="2">
    <location>
        <begin position="1"/>
        <end position="27"/>
    </location>
</feature>
<feature type="region of interest" description="Disordered" evidence="2">
    <location>
        <begin position="339"/>
        <end position="368"/>
    </location>
</feature>
<dbReference type="SUPFAM" id="SSF48371">
    <property type="entry name" value="ARM repeat"/>
    <property type="match status" value="1"/>
</dbReference>
<accession>A0A8T9CCU4</accession>
<comment type="similarity">
    <text evidence="1">Belongs to the nuclear import and ribosome assembly adapter family.</text>
</comment>
<feature type="compositionally biased region" description="Basic and acidic residues" evidence="2">
    <location>
        <begin position="12"/>
        <end position="27"/>
    </location>
</feature>
<dbReference type="InterPro" id="IPR011989">
    <property type="entry name" value="ARM-like"/>
</dbReference>
<dbReference type="PANTHER" id="PTHR13347:SF1">
    <property type="entry name" value="HEAT REPEAT-CONTAINING PROTEIN 3"/>
    <property type="match status" value="1"/>
</dbReference>
<dbReference type="AlphaFoldDB" id="A0A8T9CCU4"/>
<proteinExistence type="inferred from homology"/>
<evidence type="ECO:0000256" key="2">
    <source>
        <dbReference type="SAM" id="MobiDB-lite"/>
    </source>
</evidence>
<dbReference type="OrthoDB" id="288703at2759"/>
<reference evidence="4 5" key="1">
    <citation type="submission" date="2018-05" db="EMBL/GenBank/DDBJ databases">
        <title>Genome sequencing and assembly of the regulated plant pathogen Lachnellula willkommii and related sister species for the development of diagnostic species identification markers.</title>
        <authorList>
            <person name="Giroux E."/>
            <person name="Bilodeau G."/>
        </authorList>
    </citation>
    <scope>NUCLEOTIDE SEQUENCE [LARGE SCALE GENOMIC DNA]</scope>
    <source>
        <strain evidence="4 5">CBS 268.59</strain>
    </source>
</reference>
<evidence type="ECO:0000313" key="4">
    <source>
        <dbReference type="EMBL" id="TVY83599.1"/>
    </source>
</evidence>
<dbReference type="GO" id="GO:0006606">
    <property type="term" value="P:protein import into nucleus"/>
    <property type="evidence" value="ECO:0007669"/>
    <property type="project" value="TreeGrafter"/>
</dbReference>
<evidence type="ECO:0000313" key="5">
    <source>
        <dbReference type="Proteomes" id="UP000469558"/>
    </source>
</evidence>
<protein>
    <submittedName>
        <fullName evidence="4">Putative ARM-like repeat-containing protein</fullName>
    </submittedName>
</protein>
<dbReference type="GO" id="GO:0051082">
    <property type="term" value="F:unfolded protein binding"/>
    <property type="evidence" value="ECO:0007669"/>
    <property type="project" value="TreeGrafter"/>
</dbReference>
<feature type="compositionally biased region" description="Basic residues" evidence="2">
    <location>
        <begin position="1"/>
        <end position="11"/>
    </location>
</feature>
<keyword evidence="5" id="KW-1185">Reference proteome</keyword>
<name>A0A8T9CCU4_9HELO</name>
<comment type="caution">
    <text evidence="4">The sequence shown here is derived from an EMBL/GenBank/DDBJ whole genome shotgun (WGS) entry which is preliminary data.</text>
</comment>
<dbReference type="InterPro" id="IPR052616">
    <property type="entry name" value="SYO1-like"/>
</dbReference>
<dbReference type="PANTHER" id="PTHR13347">
    <property type="entry name" value="HEAT REPEAT-CONTAINING PROTEIN 3"/>
    <property type="match status" value="1"/>
</dbReference>
<dbReference type="InterPro" id="IPR016024">
    <property type="entry name" value="ARM-type_fold"/>
</dbReference>
<dbReference type="InterPro" id="IPR057990">
    <property type="entry name" value="TPR_SYO1"/>
</dbReference>
<sequence length="664" mass="72651">MAKSKPRNRQKNRADPTGKPKPPADPELAAIREQRILPVLKDLQSPDLKTRSAAATAISNIIEDSKCRKLLLREQIVKILFEQTLTDSSLETRSAGWGILRNLALEEEADFCIHLYRQDVLTAIEGVVKTIIQTIESQDVPFSKLPTPQQSLVWSLTGSLISLISSLSEAQDEIVEAISKLATIPNFLFGLLSFEPTPLEIQNEALSCLATLVEDNKPLVETIVENGDWLKKLIQIKDSGLATNVAACGVLHNIFSTMQWSDHKTPVEGASDAFLIPTLVHTMETANSHSNGTNGHSSPDQVIQLALEIIASISTSLQEALENGHEKEFEGFADEPADIDADEMDADGDGVEDPAEGAEEDGESEDDEMNMDEIEADMELVTGADSNDDDAPSEELTLERLVRDAAPQILIFAKSPASPDNLIQSAALSALNNIAWTISSIDFSTGHLNSIRKVWSSFVQQTWQEIVSPVLASNTADIELATSITSLAWAVSRSVEGAIKLQPEEQRKFMALYQASKNLNSGPETNGAKKSAEEETDAFQGLGVKCIGVLGSLALHPAPIALNRQIGIFLLTVLAALPDTPAADAVEALNQLMDIYTDKNYDFDEPVFWGDGFYKHLEDIVPKARKLAKSIDKRKFGELRARIDEAVLNTTRFLKYKKTERGLD</sequence>
<organism evidence="4 5">
    <name type="scientific">Lachnellula suecica</name>
    <dbReference type="NCBI Taxonomy" id="602035"/>
    <lineage>
        <taxon>Eukaryota</taxon>
        <taxon>Fungi</taxon>
        <taxon>Dikarya</taxon>
        <taxon>Ascomycota</taxon>
        <taxon>Pezizomycotina</taxon>
        <taxon>Leotiomycetes</taxon>
        <taxon>Helotiales</taxon>
        <taxon>Lachnaceae</taxon>
        <taxon>Lachnellula</taxon>
    </lineage>
</organism>